<dbReference type="HOGENOM" id="CLU_1983200_0_0_1"/>
<name>A0A0C3Q1R4_9AGAM</name>
<organism evidence="1 2">
    <name type="scientific">Tulasnella calospora MUT 4182</name>
    <dbReference type="NCBI Taxonomy" id="1051891"/>
    <lineage>
        <taxon>Eukaryota</taxon>
        <taxon>Fungi</taxon>
        <taxon>Dikarya</taxon>
        <taxon>Basidiomycota</taxon>
        <taxon>Agaricomycotina</taxon>
        <taxon>Agaricomycetes</taxon>
        <taxon>Cantharellales</taxon>
        <taxon>Tulasnellaceae</taxon>
        <taxon>Tulasnella</taxon>
    </lineage>
</organism>
<gene>
    <name evidence="1" type="ORF">M407DRAFT_216875</name>
</gene>
<sequence>MAFMIACTEIAGDNCKFHRCMHFIGTNSLERFSIVTDDSAETPNVCLWDGNLGAIERVMEIEGGKRLVIAKPKIFRYTTPHSYGATAASPRSLTEATTTITDLDLTSSLYRINRTPPGGVRLMQRA</sequence>
<dbReference type="EMBL" id="KN823116">
    <property type="protein sequence ID" value="KIO22210.1"/>
    <property type="molecule type" value="Genomic_DNA"/>
</dbReference>
<reference evidence="1 2" key="1">
    <citation type="submission" date="2014-04" db="EMBL/GenBank/DDBJ databases">
        <authorList>
            <consortium name="DOE Joint Genome Institute"/>
            <person name="Kuo A."/>
            <person name="Girlanda M."/>
            <person name="Perotto S."/>
            <person name="Kohler A."/>
            <person name="Nagy L.G."/>
            <person name="Floudas D."/>
            <person name="Copeland A."/>
            <person name="Barry K.W."/>
            <person name="Cichocki N."/>
            <person name="Veneault-Fourrey C."/>
            <person name="LaButti K."/>
            <person name="Lindquist E.A."/>
            <person name="Lipzen A."/>
            <person name="Lundell T."/>
            <person name="Morin E."/>
            <person name="Murat C."/>
            <person name="Sun H."/>
            <person name="Tunlid A."/>
            <person name="Henrissat B."/>
            <person name="Grigoriev I.V."/>
            <person name="Hibbett D.S."/>
            <person name="Martin F."/>
            <person name="Nordberg H.P."/>
            <person name="Cantor M.N."/>
            <person name="Hua S.X."/>
        </authorList>
    </citation>
    <scope>NUCLEOTIDE SEQUENCE [LARGE SCALE GENOMIC DNA]</scope>
    <source>
        <strain evidence="1 2">MUT 4182</strain>
    </source>
</reference>
<dbReference type="Proteomes" id="UP000054248">
    <property type="component" value="Unassembled WGS sequence"/>
</dbReference>
<accession>A0A0C3Q1R4</accession>
<protein>
    <submittedName>
        <fullName evidence="1">Uncharacterized protein</fullName>
    </submittedName>
</protein>
<keyword evidence="2" id="KW-1185">Reference proteome</keyword>
<proteinExistence type="predicted"/>
<reference evidence="2" key="2">
    <citation type="submission" date="2015-01" db="EMBL/GenBank/DDBJ databases">
        <title>Evolutionary Origins and Diversification of the Mycorrhizal Mutualists.</title>
        <authorList>
            <consortium name="DOE Joint Genome Institute"/>
            <consortium name="Mycorrhizal Genomics Consortium"/>
            <person name="Kohler A."/>
            <person name="Kuo A."/>
            <person name="Nagy L.G."/>
            <person name="Floudas D."/>
            <person name="Copeland A."/>
            <person name="Barry K.W."/>
            <person name="Cichocki N."/>
            <person name="Veneault-Fourrey C."/>
            <person name="LaButti K."/>
            <person name="Lindquist E.A."/>
            <person name="Lipzen A."/>
            <person name="Lundell T."/>
            <person name="Morin E."/>
            <person name="Murat C."/>
            <person name="Riley R."/>
            <person name="Ohm R."/>
            <person name="Sun H."/>
            <person name="Tunlid A."/>
            <person name="Henrissat B."/>
            <person name="Grigoriev I.V."/>
            <person name="Hibbett D.S."/>
            <person name="Martin F."/>
        </authorList>
    </citation>
    <scope>NUCLEOTIDE SEQUENCE [LARGE SCALE GENOMIC DNA]</scope>
    <source>
        <strain evidence="2">MUT 4182</strain>
    </source>
</reference>
<dbReference type="AlphaFoldDB" id="A0A0C3Q1R4"/>
<evidence type="ECO:0000313" key="2">
    <source>
        <dbReference type="Proteomes" id="UP000054248"/>
    </source>
</evidence>
<evidence type="ECO:0000313" key="1">
    <source>
        <dbReference type="EMBL" id="KIO22210.1"/>
    </source>
</evidence>